<feature type="transmembrane region" description="Helical" evidence="5">
    <location>
        <begin position="318"/>
        <end position="337"/>
    </location>
</feature>
<evidence type="ECO:0000313" key="7">
    <source>
        <dbReference type="Proteomes" id="UP001497382"/>
    </source>
</evidence>
<dbReference type="PANTHER" id="PTHR23507:SF1">
    <property type="entry name" value="FI18259P1-RELATED"/>
    <property type="match status" value="1"/>
</dbReference>
<dbReference type="EMBL" id="CAXIEN010000080">
    <property type="protein sequence ID" value="CAL1274741.1"/>
    <property type="molecule type" value="Genomic_DNA"/>
</dbReference>
<dbReference type="GO" id="GO:0016020">
    <property type="term" value="C:membrane"/>
    <property type="evidence" value="ECO:0007669"/>
    <property type="project" value="UniProtKB-SubCell"/>
</dbReference>
<comment type="caution">
    <text evidence="6">The sequence shown here is derived from an EMBL/GenBank/DDBJ whole genome shotgun (WGS) entry which is preliminary data.</text>
</comment>
<dbReference type="AlphaFoldDB" id="A0AAV1ZWF9"/>
<comment type="subcellular location">
    <subcellularLocation>
        <location evidence="1">Membrane</location>
        <topology evidence="1">Multi-pass membrane protein</topology>
    </subcellularLocation>
</comment>
<name>A0AAV1ZWF9_9ARAC</name>
<dbReference type="InterPro" id="IPR036259">
    <property type="entry name" value="MFS_trans_sf"/>
</dbReference>
<evidence type="ECO:0000256" key="3">
    <source>
        <dbReference type="ARBA" id="ARBA00022989"/>
    </source>
</evidence>
<keyword evidence="7" id="KW-1185">Reference proteome</keyword>
<feature type="transmembrane region" description="Helical" evidence="5">
    <location>
        <begin position="145"/>
        <end position="172"/>
    </location>
</feature>
<gene>
    <name evidence="6" type="ORF">LARSCL_LOCUS7679</name>
</gene>
<feature type="transmembrane region" description="Helical" evidence="5">
    <location>
        <begin position="433"/>
        <end position="455"/>
    </location>
</feature>
<dbReference type="Gene3D" id="1.20.1250.20">
    <property type="entry name" value="MFS general substrate transporter like domains"/>
    <property type="match status" value="1"/>
</dbReference>
<evidence type="ECO:0000256" key="2">
    <source>
        <dbReference type="ARBA" id="ARBA00022692"/>
    </source>
</evidence>
<proteinExistence type="predicted"/>
<feature type="transmembrane region" description="Helical" evidence="5">
    <location>
        <begin position="184"/>
        <end position="202"/>
    </location>
</feature>
<dbReference type="InterPro" id="IPR011701">
    <property type="entry name" value="MFS"/>
</dbReference>
<organism evidence="6 7">
    <name type="scientific">Larinioides sclopetarius</name>
    <dbReference type="NCBI Taxonomy" id="280406"/>
    <lineage>
        <taxon>Eukaryota</taxon>
        <taxon>Metazoa</taxon>
        <taxon>Ecdysozoa</taxon>
        <taxon>Arthropoda</taxon>
        <taxon>Chelicerata</taxon>
        <taxon>Arachnida</taxon>
        <taxon>Araneae</taxon>
        <taxon>Araneomorphae</taxon>
        <taxon>Entelegynae</taxon>
        <taxon>Araneoidea</taxon>
        <taxon>Araneidae</taxon>
        <taxon>Larinioides</taxon>
    </lineage>
</organism>
<feature type="transmembrane region" description="Helical" evidence="5">
    <location>
        <begin position="87"/>
        <end position="107"/>
    </location>
</feature>
<accession>A0AAV1ZWF9</accession>
<protein>
    <recommendedName>
        <fullName evidence="8">Proton-coupled folate transporter</fullName>
    </recommendedName>
</protein>
<evidence type="ECO:0000256" key="5">
    <source>
        <dbReference type="SAM" id="Phobius"/>
    </source>
</evidence>
<evidence type="ECO:0000313" key="6">
    <source>
        <dbReference type="EMBL" id="CAL1274741.1"/>
    </source>
</evidence>
<feature type="transmembrane region" description="Helical" evidence="5">
    <location>
        <begin position="214"/>
        <end position="233"/>
    </location>
</feature>
<evidence type="ECO:0000256" key="1">
    <source>
        <dbReference type="ARBA" id="ARBA00004141"/>
    </source>
</evidence>
<dbReference type="PANTHER" id="PTHR23507">
    <property type="entry name" value="ZGC:174356"/>
    <property type="match status" value="1"/>
</dbReference>
<feature type="transmembrane region" description="Helical" evidence="5">
    <location>
        <begin position="344"/>
        <end position="362"/>
    </location>
</feature>
<keyword evidence="3 5" id="KW-1133">Transmembrane helix</keyword>
<feature type="transmembrane region" description="Helical" evidence="5">
    <location>
        <begin position="119"/>
        <end position="139"/>
    </location>
</feature>
<dbReference type="Proteomes" id="UP001497382">
    <property type="component" value="Unassembled WGS sequence"/>
</dbReference>
<dbReference type="Pfam" id="PF07690">
    <property type="entry name" value="MFS_1"/>
    <property type="match status" value="1"/>
</dbReference>
<dbReference type="GO" id="GO:0022857">
    <property type="term" value="F:transmembrane transporter activity"/>
    <property type="evidence" value="ECO:0007669"/>
    <property type="project" value="InterPro"/>
</dbReference>
<keyword evidence="2 5" id="KW-0812">Transmembrane</keyword>
<reference evidence="6 7" key="1">
    <citation type="submission" date="2024-04" db="EMBL/GenBank/DDBJ databases">
        <authorList>
            <person name="Rising A."/>
            <person name="Reimegard J."/>
            <person name="Sonavane S."/>
            <person name="Akerstrom W."/>
            <person name="Nylinder S."/>
            <person name="Hedman E."/>
            <person name="Kallberg Y."/>
        </authorList>
    </citation>
    <scope>NUCLEOTIDE SEQUENCE [LARGE SCALE GENOMIC DNA]</scope>
</reference>
<feature type="transmembrane region" description="Helical" evidence="5">
    <location>
        <begin position="368"/>
        <end position="387"/>
    </location>
</feature>
<evidence type="ECO:0000256" key="4">
    <source>
        <dbReference type="ARBA" id="ARBA00023136"/>
    </source>
</evidence>
<feature type="transmembrane region" description="Helical" evidence="5">
    <location>
        <begin position="277"/>
        <end position="298"/>
    </location>
</feature>
<sequence>MGQQKETPTNKNGKGVLLTLKSICSQITVEPFLFFCLLGYTARLVSFQSLLMDRSCRNIYEFDDSICGNLDKHANEKLKSSVTGNNLYTAVMLLGSLPAAVVAIFLGPWSDKYTRKYPMIMSATGMFFEALATAILTFFPRISPIWYVVATIFTGLSGGLIISMSSAASYISDITDERSRAGRFAVVEFANISAIVMGNLVGGQIYKSYGYQEVMVISPISFGCAILYAIIIIKETKPPITRDRFCEVAGDLIRLDNIKKSYDTCSKKRPGNIRLQIWLLIYISCWQRFTNMGMISVLFSFTNKMYEWNVTNVSNASIYFSILNAIVTIAVIPLLTNKLRLHEAALGFCGMLSLISKLFVTSLAYKEFLFYFAWFTGTLATASFISVKSRLSKLVRKEELGSAFSLLGTCESMTPLLGSTAFLQMLNAAPNSFIGLPFAVGGLLLIPCLFIYMWMMGLPTVSLADYERDEEKIKATPLQNVSTSTYSRLKEEKI</sequence>
<dbReference type="SUPFAM" id="SSF103473">
    <property type="entry name" value="MFS general substrate transporter"/>
    <property type="match status" value="1"/>
</dbReference>
<evidence type="ECO:0008006" key="8">
    <source>
        <dbReference type="Google" id="ProtNLM"/>
    </source>
</evidence>
<keyword evidence="4 5" id="KW-0472">Membrane</keyword>